<keyword evidence="2" id="KW-0732">Signal</keyword>
<feature type="compositionally biased region" description="Polar residues" evidence="1">
    <location>
        <begin position="25"/>
        <end position="47"/>
    </location>
</feature>
<feature type="chain" id="PRO_5031028551" evidence="2">
    <location>
        <begin position="30"/>
        <end position="174"/>
    </location>
</feature>
<evidence type="ECO:0000256" key="2">
    <source>
        <dbReference type="SAM" id="SignalP"/>
    </source>
</evidence>
<dbReference type="Proteomes" id="UP000540506">
    <property type="component" value="Unassembled WGS sequence"/>
</dbReference>
<dbReference type="GO" id="GO:0010181">
    <property type="term" value="F:FMN binding"/>
    <property type="evidence" value="ECO:0007669"/>
    <property type="project" value="InterPro"/>
</dbReference>
<reference evidence="4 5" key="1">
    <citation type="submission" date="2020-08" db="EMBL/GenBank/DDBJ databases">
        <title>Sequencing the genomes of 1000 actinobacteria strains.</title>
        <authorList>
            <person name="Klenk H.-P."/>
        </authorList>
    </citation>
    <scope>NUCLEOTIDE SEQUENCE [LARGE SCALE GENOMIC DNA]</scope>
    <source>
        <strain evidence="4 5">DSM 41654</strain>
    </source>
</reference>
<organism evidence="4 5">
    <name type="scientific">Kitasatospora kifunensis</name>
    <name type="common">Streptomyces kifunensis</name>
    <dbReference type="NCBI Taxonomy" id="58351"/>
    <lineage>
        <taxon>Bacteria</taxon>
        <taxon>Bacillati</taxon>
        <taxon>Actinomycetota</taxon>
        <taxon>Actinomycetes</taxon>
        <taxon>Kitasatosporales</taxon>
        <taxon>Streptomycetaceae</taxon>
        <taxon>Kitasatospora</taxon>
    </lineage>
</organism>
<keyword evidence="5" id="KW-1185">Reference proteome</keyword>
<proteinExistence type="predicted"/>
<gene>
    <name evidence="4" type="ORF">FHR34_004768</name>
</gene>
<comment type="caution">
    <text evidence="4">The sequence shown here is derived from an EMBL/GenBank/DDBJ whole genome shotgun (WGS) entry which is preliminary data.</text>
</comment>
<dbReference type="InterPro" id="IPR007329">
    <property type="entry name" value="FMN-bd"/>
</dbReference>
<dbReference type="Pfam" id="PF04205">
    <property type="entry name" value="FMN_bind"/>
    <property type="match status" value="1"/>
</dbReference>
<evidence type="ECO:0000313" key="4">
    <source>
        <dbReference type="EMBL" id="MBB4925775.1"/>
    </source>
</evidence>
<accession>A0A7W7R5Q0</accession>
<feature type="region of interest" description="Disordered" evidence="1">
    <location>
        <begin position="25"/>
        <end position="92"/>
    </location>
</feature>
<sequence length="174" mass="17204">MRRTIVTTAATAAGVVLLLSLKPHGSSSAQSTPVISSDTGATVATNQPSGGASSGTSGGPSNGTPGPASSAAPSANAAGGAATKTVTGNAIDTRYGPVQVRITLTGGKLSKVDVLQYPSDTNRDEEINTYALPQLNQEAIAAGNAQIDSVSGATYTSEGYTRSLQSALDQAGAH</sequence>
<evidence type="ECO:0000313" key="5">
    <source>
        <dbReference type="Proteomes" id="UP000540506"/>
    </source>
</evidence>
<evidence type="ECO:0000256" key="1">
    <source>
        <dbReference type="SAM" id="MobiDB-lite"/>
    </source>
</evidence>
<evidence type="ECO:0000259" key="3">
    <source>
        <dbReference type="SMART" id="SM00900"/>
    </source>
</evidence>
<feature type="domain" description="FMN-binding" evidence="3">
    <location>
        <begin position="94"/>
        <end position="171"/>
    </location>
</feature>
<dbReference type="GO" id="GO:0016020">
    <property type="term" value="C:membrane"/>
    <property type="evidence" value="ECO:0007669"/>
    <property type="project" value="InterPro"/>
</dbReference>
<dbReference type="Gene3D" id="3.90.1010.20">
    <property type="match status" value="1"/>
</dbReference>
<protein>
    <submittedName>
        <fullName evidence="4">Uncharacterized protein with FMN-binding domain</fullName>
    </submittedName>
</protein>
<feature type="signal peptide" evidence="2">
    <location>
        <begin position="1"/>
        <end position="29"/>
    </location>
</feature>
<feature type="compositionally biased region" description="Gly residues" evidence="1">
    <location>
        <begin position="52"/>
        <end position="61"/>
    </location>
</feature>
<dbReference type="EMBL" id="JACHJV010000001">
    <property type="protein sequence ID" value="MBB4925775.1"/>
    <property type="molecule type" value="Genomic_DNA"/>
</dbReference>
<dbReference type="RefSeq" id="WP_184938234.1">
    <property type="nucleotide sequence ID" value="NZ_JACHJV010000001.1"/>
</dbReference>
<dbReference type="SMART" id="SM00900">
    <property type="entry name" value="FMN_bind"/>
    <property type="match status" value="1"/>
</dbReference>
<dbReference type="AlphaFoldDB" id="A0A7W7R5Q0"/>
<feature type="compositionally biased region" description="Low complexity" evidence="1">
    <location>
        <begin position="62"/>
        <end position="82"/>
    </location>
</feature>
<name>A0A7W7R5Q0_KITKI</name>